<dbReference type="Proteomes" id="UP000000598">
    <property type="component" value="Chromosome C"/>
</dbReference>
<sequence length="301" mass="34627">MKPQTRKYNRHNGFHTLTKLPSSVSKLFTQGPPLPPSRVRVRRNQNKKYALTGVSAVLQHVSEYKKATHPVSENQHLKVYDEAMNESHKEQEELMKKIQEWHPESDANISSDPYRTLFVGRLHYAVDEVELQKSFVKYGDIESCRIVRDQDGKSRGYGFVQFTSYEDSKQCFRELGVRKGIEIMGRTSIVDIERGRTVKFFKPRRLGGGLGGRGYQRKDLVNKLTGASTRPMHEHARRPIRRHDTFERRGPPQGHSHSYQPTSPISSPASNFQKTASSSYRSRRDRSRNDTSNGSTDTLMY</sequence>
<dbReference type="InterPro" id="IPR035979">
    <property type="entry name" value="RBD_domain_sf"/>
</dbReference>
<evidence type="ECO:0000256" key="4">
    <source>
        <dbReference type="ARBA" id="ARBA00023274"/>
    </source>
</evidence>
<dbReference type="Pfam" id="PF00076">
    <property type="entry name" value="RRM_1"/>
    <property type="match status" value="1"/>
</dbReference>
<dbReference type="PANTHER" id="PTHR13952">
    <property type="entry name" value="U1 SMALL NUCLEAR RIBONUCLEOPROTEIN 70 KD"/>
    <property type="match status" value="1"/>
</dbReference>
<evidence type="ECO:0000256" key="3">
    <source>
        <dbReference type="ARBA" id="ARBA00023242"/>
    </source>
</evidence>
<dbReference type="InterPro" id="IPR000504">
    <property type="entry name" value="RRM_dom"/>
</dbReference>
<dbReference type="Gene3D" id="3.30.70.330">
    <property type="match status" value="1"/>
</dbReference>
<reference evidence="8 9" key="1">
    <citation type="journal article" date="2004" name="Nature">
        <title>Genome evolution in yeasts.</title>
        <authorList>
            <consortium name="Genolevures"/>
            <person name="Dujon B."/>
            <person name="Sherman D."/>
            <person name="Fischer G."/>
            <person name="Durrens P."/>
            <person name="Casaregola S."/>
            <person name="Lafontaine I."/>
            <person name="de Montigny J."/>
            <person name="Marck C."/>
            <person name="Neuveglise C."/>
            <person name="Talla E."/>
            <person name="Goffard N."/>
            <person name="Frangeul L."/>
            <person name="Aigle M."/>
            <person name="Anthouard V."/>
            <person name="Babour A."/>
            <person name="Barbe V."/>
            <person name="Barnay S."/>
            <person name="Blanchin S."/>
            <person name="Beckerich J.M."/>
            <person name="Beyne E."/>
            <person name="Bleykasten C."/>
            <person name="Boisrame A."/>
            <person name="Boyer J."/>
            <person name="Cattolico L."/>
            <person name="Confanioleri F."/>
            <person name="de Daruvar A."/>
            <person name="Despons L."/>
            <person name="Fabre E."/>
            <person name="Fairhead C."/>
            <person name="Ferry-Dumazet H."/>
            <person name="Groppi A."/>
            <person name="Hantraye F."/>
            <person name="Hennequin C."/>
            <person name="Jauniaux N."/>
            <person name="Joyet P."/>
            <person name="Kachouri R."/>
            <person name="Kerrest A."/>
            <person name="Koszul R."/>
            <person name="Lemaire M."/>
            <person name="Lesur I."/>
            <person name="Ma L."/>
            <person name="Muller H."/>
            <person name="Nicaud J.M."/>
            <person name="Nikolski M."/>
            <person name="Oztas S."/>
            <person name="Ozier-Kalogeropoulos O."/>
            <person name="Pellenz S."/>
            <person name="Potier S."/>
            <person name="Richard G.F."/>
            <person name="Straub M.L."/>
            <person name="Suleau A."/>
            <person name="Swennene D."/>
            <person name="Tekaia F."/>
            <person name="Wesolowski-Louvel M."/>
            <person name="Westhof E."/>
            <person name="Wirth B."/>
            <person name="Zeniou-Meyer M."/>
            <person name="Zivanovic I."/>
            <person name="Bolotin-Fukuhara M."/>
            <person name="Thierry A."/>
            <person name="Bouchier C."/>
            <person name="Caudron B."/>
            <person name="Scarpelli C."/>
            <person name="Gaillardin C."/>
            <person name="Weissenbach J."/>
            <person name="Wincker P."/>
            <person name="Souciet J.L."/>
        </authorList>
    </citation>
    <scope>NUCLEOTIDE SEQUENCE [LARGE SCALE GENOMIC DNA]</scope>
    <source>
        <strain evidence="9">ATCC 8585 / CBS 2359 / DSM 70799 / NBRC 1267 / NRRL Y-1140 / WM37</strain>
    </source>
</reference>
<dbReference type="PROSITE" id="PS50102">
    <property type="entry name" value="RRM"/>
    <property type="match status" value="1"/>
</dbReference>
<dbReference type="InParanoid" id="Q6CU32"/>
<dbReference type="SMART" id="SM00360">
    <property type="entry name" value="RRM"/>
    <property type="match status" value="1"/>
</dbReference>
<dbReference type="GO" id="GO:0005685">
    <property type="term" value="C:U1 snRNP"/>
    <property type="evidence" value="ECO:0007669"/>
    <property type="project" value="TreeGrafter"/>
</dbReference>
<name>Q6CU32_KLULA</name>
<accession>Q6CU32</accession>
<evidence type="ECO:0000313" key="9">
    <source>
        <dbReference type="Proteomes" id="UP000000598"/>
    </source>
</evidence>
<keyword evidence="2 5" id="KW-0694">RNA-binding</keyword>
<gene>
    <name evidence="8" type="ORF">KLLA0_C08019g</name>
</gene>
<evidence type="ECO:0000256" key="2">
    <source>
        <dbReference type="ARBA" id="ARBA00022884"/>
    </source>
</evidence>
<feature type="domain" description="RRM" evidence="7">
    <location>
        <begin position="115"/>
        <end position="195"/>
    </location>
</feature>
<dbReference type="PANTHER" id="PTHR13952:SF5">
    <property type="entry name" value="U1 SMALL NUCLEAR RIBONUCLEOPROTEIN 70 KDA"/>
    <property type="match status" value="1"/>
</dbReference>
<evidence type="ECO:0000313" key="8">
    <source>
        <dbReference type="EMBL" id="CAH01408.1"/>
    </source>
</evidence>
<dbReference type="eggNOG" id="KOG0113">
    <property type="taxonomic scope" value="Eukaryota"/>
</dbReference>
<dbReference type="KEGG" id="kla:KLLA0_C08019g"/>
<dbReference type="STRING" id="284590.Q6CU32"/>
<dbReference type="Pfam" id="PF12220">
    <property type="entry name" value="U1snRNP70_N"/>
    <property type="match status" value="1"/>
</dbReference>
<dbReference type="GO" id="GO:0030619">
    <property type="term" value="F:U1 snRNA binding"/>
    <property type="evidence" value="ECO:0007669"/>
    <property type="project" value="TreeGrafter"/>
</dbReference>
<dbReference type="FunCoup" id="Q6CU32">
    <property type="interactions" value="476"/>
</dbReference>
<keyword evidence="3" id="KW-0539">Nucleus</keyword>
<dbReference type="InterPro" id="IPR051183">
    <property type="entry name" value="U1_U11-U12_snRNP_70-35kDa"/>
</dbReference>
<feature type="compositionally biased region" description="Polar residues" evidence="6">
    <location>
        <begin position="290"/>
        <end position="301"/>
    </location>
</feature>
<dbReference type="GO" id="GO:0071011">
    <property type="term" value="C:precatalytic spliceosome"/>
    <property type="evidence" value="ECO:0007669"/>
    <property type="project" value="TreeGrafter"/>
</dbReference>
<feature type="compositionally biased region" description="Polar residues" evidence="6">
    <location>
        <begin position="255"/>
        <end position="276"/>
    </location>
</feature>
<keyword evidence="4" id="KW-0687">Ribonucleoprotein</keyword>
<evidence type="ECO:0000259" key="7">
    <source>
        <dbReference type="PROSITE" id="PS50102"/>
    </source>
</evidence>
<dbReference type="EMBL" id="CR382123">
    <property type="protein sequence ID" value="CAH01408.1"/>
    <property type="molecule type" value="Genomic_DNA"/>
</dbReference>
<dbReference type="GO" id="GO:0000398">
    <property type="term" value="P:mRNA splicing, via spliceosome"/>
    <property type="evidence" value="ECO:0007669"/>
    <property type="project" value="TreeGrafter"/>
</dbReference>
<organism evidence="8 9">
    <name type="scientific">Kluyveromyces lactis (strain ATCC 8585 / CBS 2359 / DSM 70799 / NBRC 1267 / NRRL Y-1140 / WM37)</name>
    <name type="common">Yeast</name>
    <name type="synonym">Candida sphaerica</name>
    <dbReference type="NCBI Taxonomy" id="284590"/>
    <lineage>
        <taxon>Eukaryota</taxon>
        <taxon>Fungi</taxon>
        <taxon>Dikarya</taxon>
        <taxon>Ascomycota</taxon>
        <taxon>Saccharomycotina</taxon>
        <taxon>Saccharomycetes</taxon>
        <taxon>Saccharomycetales</taxon>
        <taxon>Saccharomycetaceae</taxon>
        <taxon>Kluyveromyces</taxon>
    </lineage>
</organism>
<dbReference type="InterPro" id="IPR022023">
    <property type="entry name" value="U1snRNP70_N"/>
</dbReference>
<dbReference type="InterPro" id="IPR012677">
    <property type="entry name" value="Nucleotide-bd_a/b_plait_sf"/>
</dbReference>
<dbReference type="GO" id="GO:0071004">
    <property type="term" value="C:U2-type prespliceosome"/>
    <property type="evidence" value="ECO:0007669"/>
    <property type="project" value="TreeGrafter"/>
</dbReference>
<keyword evidence="9" id="KW-1185">Reference proteome</keyword>
<dbReference type="AlphaFoldDB" id="Q6CU32"/>
<dbReference type="SUPFAM" id="SSF54928">
    <property type="entry name" value="RNA-binding domain, RBD"/>
    <property type="match status" value="1"/>
</dbReference>
<dbReference type="PaxDb" id="284590-Q6CU32"/>
<feature type="region of interest" description="Disordered" evidence="6">
    <location>
        <begin position="224"/>
        <end position="301"/>
    </location>
</feature>
<comment type="subcellular location">
    <subcellularLocation>
        <location evidence="1">Nucleus</location>
    </subcellularLocation>
</comment>
<evidence type="ECO:0000256" key="5">
    <source>
        <dbReference type="PROSITE-ProRule" id="PRU00176"/>
    </source>
</evidence>
<dbReference type="GO" id="GO:0003729">
    <property type="term" value="F:mRNA binding"/>
    <property type="evidence" value="ECO:0007669"/>
    <property type="project" value="TreeGrafter"/>
</dbReference>
<evidence type="ECO:0000256" key="6">
    <source>
        <dbReference type="SAM" id="MobiDB-lite"/>
    </source>
</evidence>
<proteinExistence type="predicted"/>
<dbReference type="HOGENOM" id="CLU_045151_4_1_1"/>
<dbReference type="OMA" id="KYPPNIQ"/>
<dbReference type="CDD" id="cd21615">
    <property type="entry name" value="RRM_SNP1_like"/>
    <property type="match status" value="1"/>
</dbReference>
<protein>
    <submittedName>
        <fullName evidence="8">KLLA0C08019p</fullName>
    </submittedName>
</protein>
<evidence type="ECO:0000256" key="1">
    <source>
        <dbReference type="ARBA" id="ARBA00004123"/>
    </source>
</evidence>